<dbReference type="InterPro" id="IPR001878">
    <property type="entry name" value="Znf_CCHC"/>
</dbReference>
<dbReference type="GO" id="GO:0005737">
    <property type="term" value="C:cytoplasm"/>
    <property type="evidence" value="ECO:0007669"/>
    <property type="project" value="UniProtKB-ARBA"/>
</dbReference>
<organism evidence="10 11">
    <name type="scientific">Symbiodinium microadriaticum</name>
    <name type="common">Dinoflagellate</name>
    <name type="synonym">Zooxanthella microadriatica</name>
    <dbReference type="NCBI Taxonomy" id="2951"/>
    <lineage>
        <taxon>Eukaryota</taxon>
        <taxon>Sar</taxon>
        <taxon>Alveolata</taxon>
        <taxon>Dinophyceae</taxon>
        <taxon>Suessiales</taxon>
        <taxon>Symbiodiniaceae</taxon>
        <taxon>Symbiodinium</taxon>
    </lineage>
</organism>
<name>A0A1Q9CE97_SYMMI</name>
<evidence type="ECO:0000256" key="4">
    <source>
        <dbReference type="PROSITE-ProRule" id="PRU00723"/>
    </source>
</evidence>
<evidence type="ECO:0000256" key="1">
    <source>
        <dbReference type="ARBA" id="ARBA00022723"/>
    </source>
</evidence>
<feature type="domain" description="C3H1-type" evidence="6">
    <location>
        <begin position="511"/>
        <end position="539"/>
    </location>
</feature>
<sequence length="2515" mass="281453">MGACLMGWLQLEVRAFLGVQSNRSAQEMVQLYNLQSRESILCLLVMVWLVLDFLAQLLKAAGFTTNVAYLHGKNAYYRGGTRNYKYSYRFYYPDEYVVKGWGVLPEAASRAGEGPGATGGAFPKGAGSRDAESVSSGVPREVLMEEVKKAVAQVVEGGLHWAVEEMRYLKVCILKRPGQVSFKKIFIAEYLEEIPRASRNMGPKDLQVTMEGGDDSQQPLHLLVQGMRQLQQAYMGRTEGGDFKDVDLPTIPDPGADAAVEYADWLYEVEQSVGSISDKASLWFSGCMAVAHKTYMMYVESTPLQRLSLEPEIPYELKDPKWSRLERRVMTLLLGSLKKAAKEEMVTHRVVSVPNLLYRLHVMYQPGGASERAAILRQLEGMSSGDGVQECISSLRKWRRYLQRAEEMGVSIPDASLLLKGVEAMTNRTLDVHSEVKFRVALAKNELQLQSRPTLDNVIRYHNTILAELQQLGPAKSRASGSGGADNRLKAIGAPGGATQAEATATSPSSLKKTKPCKFFMTDKGCSRGSQCKFEHSFPSREERRARCWECGAKNHSKKECPVIKAKDRTARPTTGGADEPTTRMATASALDATMSPAALASELQAALAASGGMSPTSPPSASSTGAAGSGATVQGETGSTSEVRALLQEANAMLSKMAKLNQMKVTVDKALETLGTTVATMQKEANEREALLDSGASHVLKPVENESLEDCIAVKVELADGQYVTLYQNGGGSLMSGQSTSTSSMILPLGRLVQELGCDLYWSRKKGLRIIHPEFGLLKTYTKGPFPMIIETQALALIAQLEEKKLQVLRENTVEGMKMMVESRMTPSFGWELEGYLQSGQKASALRALLHDDSPLGRQTETHRSLMALEVDVSDKAGWKYLRALPVRRRVRKAMMTKRWAVKIGGDSSHDAYKEVEDNDVIFLDFDVLRSKAFSLRGSSGAYKALMWAALRGQLDGLVGWPAADDEVRNKLQWLWLVANKATELMKTRRPFLMLGCQASKALPRAPEQVRFEEELGVPLSEVTNALHQDAYYVVTNMLLKGQRAARTTEGELLPERYPTTWSSAMHQNIVQAIKQWKEAPNTLEVARMLHKLDGPIHDMSEAEIRKWKRHIRNGHLPYEKRCRTCVRSSATGRAHRRVVAPSCYVVNIDVCGPFRQKGEYQEAKGYRYALVAGYVMPKIEGYKDYPIAEDEAGDARDEDDRREHGPAMGGILDQDDLLEEREEVEEPIEEEVEKELQRDNAKFEELYKEIGDTMEYQVLHFAVPLKSRRTAVVNDAIKTLYLQLRAEGLPVVRLHSDRARELQNRRLRSWLVHHDILATTGESQHPRSNGRAESVVKALKRRTKALMFSAPDLPMTCWPYAMTYAAGQQRALALGRKGPPAKFGEVVEVRKKFWYERRVDLEPKWTDGRYMGPSPDLRQGHLVRFDDGRFTTTTHFKAGVVVPEEVVKEAERGRDPLPKPRRLRSKSSPPEPYRLEKDSIDGDPTRGIAYDPVPKRRLRAKSSPPEPGIFILDASARDGRLVQQSASARDGRRTSWEDLSTKERVQIVSNMKLMKPLKDCERRAEDLAAAFIEKGQYGLEEVKQLFSELELSGQAFSKAAGRQQEEYVTSWSTGVYGHGGISSLRQGVQRLPNTTRFLARVASETLKIPWFGTIMLAKNVVMQCHRDGHNNPDVFNAICAVTEFTGGGVWVQDDSLQEEQAVIKEDYDILVNMGFKIPLERRIWSWWQMGGAEQGLKEELDAFVNGKDADMLEESLVRLDEDHQQLLEDLRDRSELLRFVLEEETMILDETRAAQEDIQAQVEKTQGLISSLLGDTKAKEVKAQTIACKACLKAAAVEEEIDFEALLNDLDGSDLQVVHTVPMKQVRNHLSKWRKAIDKELSNLMEGTLKPMSLTEAKRLEKEGKLCLVPSKGVATLKPPTTRGDGFRRRRSKRRSLPGRAHYGFGKEVERRYAVIPPRFMVEAGLVEDAHSILIAILVLYVDDIFYVSEEVVIQTLHNWVVEKWPCSPLEWAHEGKGTRYLGCEVVQRGYQFILSQSGYIADLLRSYNKDDLLPTLLPSPREWIVDPIDDTPEDFSQEELRQGQKHVGELLWLCLRTRPDLQFIVSHMAQWVSKQPVRISKIGERVLGYLSRTQQMKLTLGYNHEDEAQATDTQTAAAEAPAHNLVSRVLDPRLVELTGYSDASFAPTGGRSYGAVVITMGPSPVAWRASRQPFVTLSVMEAELLEISEASVLMESVGSLVDELAGKRVKRTLKCDNTAATALANGGPGSWRTRHLRVRSAHLIEKIGRGDMSLVHVEGQNQLADLGTKMHPKVRLWQLLRLWGFEDLPPEAMIGLVARICFFAGMVAMIENLPGAAGMDEDQPVDKTPISRAGVDELLLVCGVVSIVAIALWEAAKWLVRSILGAPAALRNLFYSFAIADRRCYYAYLVRGGRTTTPVATWNDENDEAAQAARVAYDMLMLFRVEELKAGLREEGLHLTGLKEDLSRQMKYVLWLWRKDRLSAWLHTWKSR</sequence>
<dbReference type="Proteomes" id="UP000186817">
    <property type="component" value="Unassembled WGS sequence"/>
</dbReference>
<evidence type="ECO:0000259" key="7">
    <source>
        <dbReference type="PROSITE" id="PS50158"/>
    </source>
</evidence>
<keyword evidence="11" id="KW-1185">Reference proteome</keyword>
<feature type="region of interest" description="Disordered" evidence="5">
    <location>
        <begin position="1193"/>
        <end position="1218"/>
    </location>
</feature>
<feature type="compositionally biased region" description="Basic and acidic residues" evidence="5">
    <location>
        <begin position="1195"/>
        <end position="1207"/>
    </location>
</feature>
<feature type="region of interest" description="Disordered" evidence="5">
    <location>
        <begin position="565"/>
        <end position="584"/>
    </location>
</feature>
<protein>
    <submittedName>
        <fullName evidence="10">Copia protein</fullName>
    </submittedName>
</protein>
<dbReference type="Pfam" id="PF00642">
    <property type="entry name" value="zf-CCCH"/>
    <property type="match status" value="1"/>
</dbReference>
<dbReference type="PROSITE" id="PS50800">
    <property type="entry name" value="SAP"/>
    <property type="match status" value="1"/>
</dbReference>
<proteinExistence type="predicted"/>
<dbReference type="InterPro" id="IPR012337">
    <property type="entry name" value="RNaseH-like_sf"/>
</dbReference>
<dbReference type="PROSITE" id="PS50994">
    <property type="entry name" value="INTEGRASE"/>
    <property type="match status" value="1"/>
</dbReference>
<evidence type="ECO:0000259" key="8">
    <source>
        <dbReference type="PROSITE" id="PS50800"/>
    </source>
</evidence>
<evidence type="ECO:0000256" key="3">
    <source>
        <dbReference type="ARBA" id="ARBA00022833"/>
    </source>
</evidence>
<feature type="compositionally biased region" description="Basic and acidic residues" evidence="5">
    <location>
        <begin position="1449"/>
        <end position="1460"/>
    </location>
</feature>
<dbReference type="SUPFAM" id="SSF90229">
    <property type="entry name" value="CCCH zinc finger"/>
    <property type="match status" value="1"/>
</dbReference>
<accession>A0A1Q9CE97</accession>
<dbReference type="GO" id="GO:0008270">
    <property type="term" value="F:zinc ion binding"/>
    <property type="evidence" value="ECO:0007669"/>
    <property type="project" value="UniProtKB-KW"/>
</dbReference>
<evidence type="ECO:0000313" key="10">
    <source>
        <dbReference type="EMBL" id="OLP81157.1"/>
    </source>
</evidence>
<dbReference type="OrthoDB" id="426747at2759"/>
<feature type="region of interest" description="Disordered" evidence="5">
    <location>
        <begin position="610"/>
        <end position="640"/>
    </location>
</feature>
<feature type="region of interest" description="Disordered" evidence="5">
    <location>
        <begin position="110"/>
        <end position="133"/>
    </location>
</feature>
<dbReference type="InterPro" id="IPR036855">
    <property type="entry name" value="Znf_CCCH_sf"/>
</dbReference>
<evidence type="ECO:0000256" key="5">
    <source>
        <dbReference type="SAM" id="MobiDB-lite"/>
    </source>
</evidence>
<dbReference type="SUPFAM" id="SSF53098">
    <property type="entry name" value="Ribonuclease H-like"/>
    <property type="match status" value="1"/>
</dbReference>
<keyword evidence="1 4" id="KW-0479">Metal-binding</keyword>
<dbReference type="InterPro" id="IPR036397">
    <property type="entry name" value="RNaseH_sf"/>
</dbReference>
<feature type="zinc finger region" description="C3H1-type" evidence="4">
    <location>
        <begin position="511"/>
        <end position="539"/>
    </location>
</feature>
<feature type="region of interest" description="Disordered" evidence="5">
    <location>
        <begin position="1449"/>
        <end position="1491"/>
    </location>
</feature>
<gene>
    <name evidence="10" type="primary">GIP</name>
    <name evidence="10" type="ORF">AK812_SmicGene38334</name>
</gene>
<dbReference type="GO" id="GO:0003676">
    <property type="term" value="F:nucleic acid binding"/>
    <property type="evidence" value="ECO:0007669"/>
    <property type="project" value="InterPro"/>
</dbReference>
<dbReference type="Gene3D" id="4.10.1000.10">
    <property type="entry name" value="Zinc finger, CCCH-type"/>
    <property type="match status" value="1"/>
</dbReference>
<feature type="compositionally biased region" description="Low complexity" evidence="5">
    <location>
        <begin position="610"/>
        <end position="633"/>
    </location>
</feature>
<dbReference type="PROSITE" id="PS50158">
    <property type="entry name" value="ZF_CCHC"/>
    <property type="match status" value="1"/>
</dbReference>
<feature type="domain" description="Integrase catalytic" evidence="9">
    <location>
        <begin position="1204"/>
        <end position="1389"/>
    </location>
</feature>
<evidence type="ECO:0000259" key="9">
    <source>
        <dbReference type="PROSITE" id="PS50994"/>
    </source>
</evidence>
<dbReference type="EMBL" id="LSRX01001307">
    <property type="protein sequence ID" value="OLP81157.1"/>
    <property type="molecule type" value="Genomic_DNA"/>
</dbReference>
<feature type="domain" description="CCHC-type" evidence="7">
    <location>
        <begin position="547"/>
        <end position="562"/>
    </location>
</feature>
<keyword evidence="3 4" id="KW-0862">Zinc</keyword>
<evidence type="ECO:0000256" key="2">
    <source>
        <dbReference type="ARBA" id="ARBA00022771"/>
    </source>
</evidence>
<dbReference type="InterPro" id="IPR003034">
    <property type="entry name" value="SAP_dom"/>
</dbReference>
<comment type="caution">
    <text evidence="10">The sequence shown here is derived from an EMBL/GenBank/DDBJ whole genome shotgun (WGS) entry which is preliminary data.</text>
</comment>
<keyword evidence="2 4" id="KW-0863">Zinc-finger</keyword>
<feature type="region of interest" description="Disordered" evidence="5">
    <location>
        <begin position="474"/>
        <end position="507"/>
    </location>
</feature>
<evidence type="ECO:0000313" key="11">
    <source>
        <dbReference type="Proteomes" id="UP000186817"/>
    </source>
</evidence>
<dbReference type="InterPro" id="IPR001584">
    <property type="entry name" value="Integrase_cat-core"/>
</dbReference>
<feature type="domain" description="SAP" evidence="8">
    <location>
        <begin position="2463"/>
        <end position="2497"/>
    </location>
</feature>
<dbReference type="SMART" id="SM00356">
    <property type="entry name" value="ZnF_C3H1"/>
    <property type="match status" value="1"/>
</dbReference>
<evidence type="ECO:0000259" key="6">
    <source>
        <dbReference type="PROSITE" id="PS50103"/>
    </source>
</evidence>
<dbReference type="GO" id="GO:0015074">
    <property type="term" value="P:DNA integration"/>
    <property type="evidence" value="ECO:0007669"/>
    <property type="project" value="InterPro"/>
</dbReference>
<dbReference type="InterPro" id="IPR000571">
    <property type="entry name" value="Znf_CCCH"/>
</dbReference>
<dbReference type="CDD" id="cd09272">
    <property type="entry name" value="RNase_HI_RT_Ty1"/>
    <property type="match status" value="1"/>
</dbReference>
<reference evidence="10 11" key="1">
    <citation type="submission" date="2016-02" db="EMBL/GenBank/DDBJ databases">
        <title>Genome analysis of coral dinoflagellate symbionts highlights evolutionary adaptations to a symbiotic lifestyle.</title>
        <authorList>
            <person name="Aranda M."/>
            <person name="Li Y."/>
            <person name="Liew Y.J."/>
            <person name="Baumgarten S."/>
            <person name="Simakov O."/>
            <person name="Wilson M."/>
            <person name="Piel J."/>
            <person name="Ashoor H."/>
            <person name="Bougouffa S."/>
            <person name="Bajic V.B."/>
            <person name="Ryu T."/>
            <person name="Ravasi T."/>
            <person name="Bayer T."/>
            <person name="Micklem G."/>
            <person name="Kim H."/>
            <person name="Bhak J."/>
            <person name="Lajeunesse T.C."/>
            <person name="Voolstra C.R."/>
        </authorList>
    </citation>
    <scope>NUCLEOTIDE SEQUENCE [LARGE SCALE GENOMIC DNA]</scope>
    <source>
        <strain evidence="10 11">CCMP2467</strain>
    </source>
</reference>
<dbReference type="PROSITE" id="PS50103">
    <property type="entry name" value="ZF_C3H1"/>
    <property type="match status" value="1"/>
</dbReference>
<feature type="compositionally biased region" description="Basic and acidic residues" evidence="5">
    <location>
        <begin position="1475"/>
        <end position="1486"/>
    </location>
</feature>
<dbReference type="Gene3D" id="3.30.420.10">
    <property type="entry name" value="Ribonuclease H-like superfamily/Ribonuclease H"/>
    <property type="match status" value="1"/>
</dbReference>